<keyword evidence="3" id="KW-1185">Reference proteome</keyword>
<dbReference type="InterPro" id="IPR052018">
    <property type="entry name" value="PHP_domain"/>
</dbReference>
<accession>A0A5A5TFS2</accession>
<dbReference type="RefSeq" id="WP_235932640.1">
    <property type="nucleotide sequence ID" value="NZ_BIXY01000070.1"/>
</dbReference>
<dbReference type="InterPro" id="IPR003141">
    <property type="entry name" value="Pol/His_phosphatase_N"/>
</dbReference>
<protein>
    <submittedName>
        <fullName evidence="2">Phosphatase</fullName>
    </submittedName>
</protein>
<evidence type="ECO:0000313" key="3">
    <source>
        <dbReference type="Proteomes" id="UP000322530"/>
    </source>
</evidence>
<reference evidence="2 3" key="1">
    <citation type="submission" date="2019-01" db="EMBL/GenBank/DDBJ databases">
        <title>Draft genome sequence of Dictyobacter sp. Uno17.</title>
        <authorList>
            <person name="Wang C.M."/>
            <person name="Zheng Y."/>
            <person name="Sakai Y."/>
            <person name="Abe K."/>
            <person name="Yokota A."/>
            <person name="Yabe S."/>
        </authorList>
    </citation>
    <scope>NUCLEOTIDE SEQUENCE [LARGE SCALE GENOMIC DNA]</scope>
    <source>
        <strain evidence="2 3">Uno17</strain>
    </source>
</reference>
<dbReference type="InterPro" id="IPR004013">
    <property type="entry name" value="PHP_dom"/>
</dbReference>
<dbReference type="PANTHER" id="PTHR42924:SF3">
    <property type="entry name" value="POLYMERASE_HISTIDINOL PHOSPHATASE N-TERMINAL DOMAIN-CONTAINING PROTEIN"/>
    <property type="match status" value="1"/>
</dbReference>
<evidence type="ECO:0000313" key="2">
    <source>
        <dbReference type="EMBL" id="GCF10421.1"/>
    </source>
</evidence>
<proteinExistence type="predicted"/>
<evidence type="ECO:0000259" key="1">
    <source>
        <dbReference type="SMART" id="SM00481"/>
    </source>
</evidence>
<name>A0A5A5TFS2_9CHLR</name>
<sequence length="293" mass="33065">MTHLTTNLTLRPDSSIDLHMHTTYSDGHWPAQQVIDFLAGEHFDLVAITDHDRVDKIVEIQELGAAQQLPVLAGVEMSTNWNGPVGLGRMGDMLCYGFDPENEDLIELTKKTVRIQLENTHEVNKTLLRQGYSFPRQEEILAANGGKLRFPIDNVTLLREHGYIKGRQEGIEIITQAGYYSVRADMAETIDVVHRSGGVCLIAHPGRHGREFTFYEPALLDQVRAEMPLDGIEVYHPSHNPASVQGYIEYVQQHDLLGTTGSDSHYIPSRMPIKYRADLSRRFLERVGIHVTD</sequence>
<dbReference type="GO" id="GO:0035312">
    <property type="term" value="F:5'-3' DNA exonuclease activity"/>
    <property type="evidence" value="ECO:0007669"/>
    <property type="project" value="TreeGrafter"/>
</dbReference>
<feature type="domain" description="Polymerase/histidinol phosphatase N-terminal" evidence="1">
    <location>
        <begin position="16"/>
        <end position="81"/>
    </location>
</feature>
<comment type="caution">
    <text evidence="2">The sequence shown here is derived from an EMBL/GenBank/DDBJ whole genome shotgun (WGS) entry which is preliminary data.</text>
</comment>
<dbReference type="InterPro" id="IPR016195">
    <property type="entry name" value="Pol/histidinol_Pase-like"/>
</dbReference>
<dbReference type="SMART" id="SM00481">
    <property type="entry name" value="POLIIIAc"/>
    <property type="match status" value="1"/>
</dbReference>
<dbReference type="SUPFAM" id="SSF89550">
    <property type="entry name" value="PHP domain-like"/>
    <property type="match status" value="1"/>
</dbReference>
<gene>
    <name evidence="2" type="ORF">KDI_39850</name>
</gene>
<dbReference type="PANTHER" id="PTHR42924">
    <property type="entry name" value="EXONUCLEASE"/>
    <property type="match status" value="1"/>
</dbReference>
<dbReference type="Pfam" id="PF02811">
    <property type="entry name" value="PHP"/>
    <property type="match status" value="1"/>
</dbReference>
<dbReference type="Proteomes" id="UP000322530">
    <property type="component" value="Unassembled WGS sequence"/>
</dbReference>
<dbReference type="AlphaFoldDB" id="A0A5A5TFS2"/>
<dbReference type="CDD" id="cd07438">
    <property type="entry name" value="PHP_HisPPase_AMP"/>
    <property type="match status" value="1"/>
</dbReference>
<dbReference type="EMBL" id="BIXY01000070">
    <property type="protein sequence ID" value="GCF10421.1"/>
    <property type="molecule type" value="Genomic_DNA"/>
</dbReference>
<dbReference type="Gene3D" id="3.20.20.140">
    <property type="entry name" value="Metal-dependent hydrolases"/>
    <property type="match status" value="1"/>
</dbReference>
<dbReference type="Gene3D" id="1.10.150.650">
    <property type="match status" value="1"/>
</dbReference>
<dbReference type="GO" id="GO:0004534">
    <property type="term" value="F:5'-3' RNA exonuclease activity"/>
    <property type="evidence" value="ECO:0007669"/>
    <property type="project" value="TreeGrafter"/>
</dbReference>
<organism evidence="2 3">
    <name type="scientific">Dictyobacter arantiisoli</name>
    <dbReference type="NCBI Taxonomy" id="2014874"/>
    <lineage>
        <taxon>Bacteria</taxon>
        <taxon>Bacillati</taxon>
        <taxon>Chloroflexota</taxon>
        <taxon>Ktedonobacteria</taxon>
        <taxon>Ktedonobacterales</taxon>
        <taxon>Dictyobacteraceae</taxon>
        <taxon>Dictyobacter</taxon>
    </lineage>
</organism>